<dbReference type="Gene3D" id="2.60.120.230">
    <property type="match status" value="1"/>
</dbReference>
<accession>A0A8R1DXU0</accession>
<dbReference type="FunFam" id="2.60.120.310:FF:000004">
    <property type="entry name" value="DBH-like monooxygenase protein 1"/>
    <property type="match status" value="1"/>
</dbReference>
<dbReference type="PROSITE" id="PS50836">
    <property type="entry name" value="DOMON"/>
    <property type="match status" value="1"/>
</dbReference>
<evidence type="ECO:0000313" key="15">
    <source>
        <dbReference type="Proteomes" id="UP000005237"/>
    </source>
</evidence>
<dbReference type="CDD" id="cd09631">
    <property type="entry name" value="DOMON_DOH"/>
    <property type="match status" value="1"/>
</dbReference>
<dbReference type="GO" id="GO:0042420">
    <property type="term" value="P:dopamine catabolic process"/>
    <property type="evidence" value="ECO:0007669"/>
    <property type="project" value="TreeGrafter"/>
</dbReference>
<keyword evidence="8" id="KW-1015">Disulfide bond</keyword>
<evidence type="ECO:0000256" key="10">
    <source>
        <dbReference type="ARBA" id="ARBA00051646"/>
    </source>
</evidence>
<dbReference type="InterPro" id="IPR000945">
    <property type="entry name" value="DBH-like"/>
</dbReference>
<dbReference type="InterPro" id="IPR020611">
    <property type="entry name" value="Cu2_ascorb_mOase_CS-1"/>
</dbReference>
<dbReference type="PANTHER" id="PTHR10157">
    <property type="entry name" value="DOPAMINE BETA HYDROXYLASE RELATED"/>
    <property type="match status" value="1"/>
</dbReference>
<dbReference type="Proteomes" id="UP000005237">
    <property type="component" value="Unassembled WGS sequence"/>
</dbReference>
<dbReference type="GO" id="GO:0030667">
    <property type="term" value="C:secretory granule membrane"/>
    <property type="evidence" value="ECO:0007669"/>
    <property type="project" value="TreeGrafter"/>
</dbReference>
<evidence type="ECO:0000256" key="8">
    <source>
        <dbReference type="ARBA" id="ARBA00023157"/>
    </source>
</evidence>
<proteinExistence type="inferred from homology"/>
<dbReference type="EnsemblMetazoa" id="CJA13421a.1">
    <property type="protein sequence ID" value="CJA13421a.1"/>
    <property type="gene ID" value="WBGene00132625"/>
</dbReference>
<dbReference type="InterPro" id="IPR045266">
    <property type="entry name" value="DOH_DOMON"/>
</dbReference>
<dbReference type="SUPFAM" id="SSF49742">
    <property type="entry name" value="PHM/PNGase F"/>
    <property type="match status" value="2"/>
</dbReference>
<evidence type="ECO:0000256" key="7">
    <source>
        <dbReference type="ARBA" id="ARBA00023033"/>
    </source>
</evidence>
<dbReference type="PRINTS" id="PR00767">
    <property type="entry name" value="DBMONOXGNASE"/>
</dbReference>
<keyword evidence="3" id="KW-0479">Metal-binding</keyword>
<dbReference type="InterPro" id="IPR028460">
    <property type="entry name" value="Tbh/DBH"/>
</dbReference>
<dbReference type="InterPro" id="IPR036939">
    <property type="entry name" value="Cu2_ascorb_mOase_N_sf"/>
</dbReference>
<dbReference type="InterPro" id="IPR008977">
    <property type="entry name" value="PHM/PNGase_F_dom_sf"/>
</dbReference>
<evidence type="ECO:0000256" key="9">
    <source>
        <dbReference type="ARBA" id="ARBA00023180"/>
    </source>
</evidence>
<comment type="cofactor">
    <cofactor evidence="1">
        <name>Cu(2+)</name>
        <dbReference type="ChEBI" id="CHEBI:29036"/>
    </cofactor>
</comment>
<name>A0A8R1DXU0_CAEJA</name>
<evidence type="ECO:0000256" key="4">
    <source>
        <dbReference type="ARBA" id="ARBA00022979"/>
    </source>
</evidence>
<dbReference type="InterPro" id="IPR005018">
    <property type="entry name" value="DOMON_domain"/>
</dbReference>
<dbReference type="PANTHER" id="PTHR10157:SF23">
    <property type="entry name" value="MOXD1 HOMOLOG 1"/>
    <property type="match status" value="1"/>
</dbReference>
<keyword evidence="6" id="KW-0186">Copper</keyword>
<dbReference type="GO" id="GO:0006589">
    <property type="term" value="P:octopamine biosynthetic process"/>
    <property type="evidence" value="ECO:0007669"/>
    <property type="project" value="EnsemblMetazoa"/>
</dbReference>
<dbReference type="GO" id="GO:0005507">
    <property type="term" value="F:copper ion binding"/>
    <property type="evidence" value="ECO:0007669"/>
    <property type="project" value="InterPro"/>
</dbReference>
<evidence type="ECO:0000259" key="13">
    <source>
        <dbReference type="PROSITE" id="PS50836"/>
    </source>
</evidence>
<sequence>MELNLTRFDKLCLLNDAEACLKKMFIRLFVIADHLHRLLHSVLKKMKNKAFLSLLISLCLFSNIYAGEIVAELFHTNVTVKWQTDYERQMVDFSIWFGVRTPDMFFLGFSDFGDMNNTDALLYTHRNKEIRDSYTDRNYKILPDLQQDFKILKKRKDHIVIRRKITTCDSRDYAFLAGTTQFYIAGTWGNHDLSDIRDSRWYVDKKFGKVIEGPTDSPSKGKDHPEVLESDVQVVLVNRNIPDPVPNVETTYQCIIRKMPFDTIRNTFHVVRMEAYITPGNEHLVHHMEVFVCRDEVTEWSGNCNDENKPAKAKSCSHVIAAWAMGEGPIHYPKEAGLPIGGKGKNEYVMVEIHYNNPELIAGVLDTSGFQFFVTGQLRKYDAGIMELGLIYSDVNSIPPNQKAWAMNGYCPSQCTENLPEEGINIFASQLHAHLTGRKLWTTQYRAGVSIGDVNRDEHYSPHWQHLQQLRPMVRVLPGDALVTTCVYDTRKRSNFTFGGYGIVDEMCVNYIYYYPASDLEVCKSAISNSTLRSYFSQRHGLDGKTMAISDMYNSVKHWGNGVDEEFYNVLNVGNVNMNCLKSNGEAFKFKSKDPKQSWENMARPRLFSGATVQTRDRFQCPAINDMINFD</sequence>
<dbReference type="InterPro" id="IPR014784">
    <property type="entry name" value="Cu2_ascorb_mOase-like_C"/>
</dbReference>
<dbReference type="GO" id="GO:0045202">
    <property type="term" value="C:synapse"/>
    <property type="evidence" value="ECO:0007669"/>
    <property type="project" value="EnsemblMetazoa"/>
</dbReference>
<dbReference type="GO" id="GO:0004500">
    <property type="term" value="F:dopamine beta-monooxygenase activity"/>
    <property type="evidence" value="ECO:0007669"/>
    <property type="project" value="InterPro"/>
</dbReference>
<dbReference type="InterPro" id="IPR024548">
    <property type="entry name" value="Cu2_monoox_C"/>
</dbReference>
<keyword evidence="15" id="KW-1185">Reference proteome</keyword>
<dbReference type="Pfam" id="PF03712">
    <property type="entry name" value="Cu2_monoox_C"/>
    <property type="match status" value="1"/>
</dbReference>
<keyword evidence="7" id="KW-0503">Monooxygenase</keyword>
<protein>
    <recommendedName>
        <fullName evidence="11">Tyramine beta-hydroxylase</fullName>
    </recommendedName>
    <alternativeName>
        <fullName evidence="12">Tyramine beta-monooxygenase</fullName>
    </alternativeName>
</protein>
<dbReference type="Pfam" id="PF03351">
    <property type="entry name" value="DOMON"/>
    <property type="match status" value="1"/>
</dbReference>
<reference evidence="15" key="1">
    <citation type="submission" date="2010-08" db="EMBL/GenBank/DDBJ databases">
        <authorList>
            <consortium name="Caenorhabditis japonica Sequencing Consortium"/>
            <person name="Wilson R.K."/>
        </authorList>
    </citation>
    <scope>NUCLEOTIDE SEQUENCE [LARGE SCALE GENOMIC DNA]</scope>
    <source>
        <strain evidence="15">DF5081</strain>
    </source>
</reference>
<evidence type="ECO:0000256" key="11">
    <source>
        <dbReference type="ARBA" id="ARBA00074505"/>
    </source>
</evidence>
<dbReference type="Pfam" id="PF01082">
    <property type="entry name" value="Cu2_monooxygen"/>
    <property type="match status" value="1"/>
</dbReference>
<dbReference type="AlphaFoldDB" id="A0A8R1DXU0"/>
<comment type="similarity">
    <text evidence="2">Belongs to the copper type II ascorbate-dependent monooxygenase family.</text>
</comment>
<dbReference type="GO" id="GO:0004836">
    <property type="term" value="F:tyramine-beta hydroxylase activity"/>
    <property type="evidence" value="ECO:0007669"/>
    <property type="project" value="EnsemblMetazoa"/>
</dbReference>
<dbReference type="GO" id="GO:0005615">
    <property type="term" value="C:extracellular space"/>
    <property type="evidence" value="ECO:0007669"/>
    <property type="project" value="TreeGrafter"/>
</dbReference>
<keyword evidence="5" id="KW-0560">Oxidoreductase</keyword>
<keyword evidence="9" id="KW-0325">Glycoprotein</keyword>
<evidence type="ECO:0000256" key="1">
    <source>
        <dbReference type="ARBA" id="ARBA00001973"/>
    </source>
</evidence>
<feature type="domain" description="DOMON" evidence="13">
    <location>
        <begin position="76"/>
        <end position="189"/>
    </location>
</feature>
<keyword evidence="4" id="KW-0530">Neurotransmitter biosynthesis</keyword>
<evidence type="ECO:0000256" key="3">
    <source>
        <dbReference type="ARBA" id="ARBA00022723"/>
    </source>
</evidence>
<reference evidence="14" key="2">
    <citation type="submission" date="2022-06" db="UniProtKB">
        <authorList>
            <consortium name="EnsemblMetazoa"/>
        </authorList>
    </citation>
    <scope>IDENTIFICATION</scope>
    <source>
        <strain evidence="14">DF5081</strain>
    </source>
</reference>
<organism evidence="14 15">
    <name type="scientific">Caenorhabditis japonica</name>
    <dbReference type="NCBI Taxonomy" id="281687"/>
    <lineage>
        <taxon>Eukaryota</taxon>
        <taxon>Metazoa</taxon>
        <taxon>Ecdysozoa</taxon>
        <taxon>Nematoda</taxon>
        <taxon>Chromadorea</taxon>
        <taxon>Rhabditida</taxon>
        <taxon>Rhabditina</taxon>
        <taxon>Rhabditomorpha</taxon>
        <taxon>Rhabditoidea</taxon>
        <taxon>Rhabditidae</taxon>
        <taxon>Peloderinae</taxon>
        <taxon>Caenorhabditis</taxon>
    </lineage>
</organism>
<comment type="catalytic activity">
    <reaction evidence="10">
        <text>tyramine + L-ascorbate + O2 = (R)-octopamine + L-dehydroascorbate + H2O</text>
        <dbReference type="Rhea" id="RHEA:57132"/>
        <dbReference type="ChEBI" id="CHEBI:15377"/>
        <dbReference type="ChEBI" id="CHEBI:15379"/>
        <dbReference type="ChEBI" id="CHEBI:38290"/>
        <dbReference type="ChEBI" id="CHEBI:58539"/>
        <dbReference type="ChEBI" id="CHEBI:141486"/>
        <dbReference type="ChEBI" id="CHEBI:327995"/>
    </reaction>
    <physiologicalReaction direction="left-to-right" evidence="10">
        <dbReference type="Rhea" id="RHEA:57133"/>
    </physiologicalReaction>
</comment>
<evidence type="ECO:0000256" key="5">
    <source>
        <dbReference type="ARBA" id="ARBA00023002"/>
    </source>
</evidence>
<dbReference type="FunFam" id="2.60.120.230:FF:000001">
    <property type="entry name" value="Monooxygenase, DBH-like 1"/>
    <property type="match status" value="1"/>
</dbReference>
<dbReference type="InterPro" id="IPR000323">
    <property type="entry name" value="Cu2_ascorb_mOase_N"/>
</dbReference>
<dbReference type="PROSITE" id="PS00084">
    <property type="entry name" value="CU2_MONOOXYGENASE_1"/>
    <property type="match status" value="1"/>
</dbReference>
<evidence type="ECO:0000313" key="14">
    <source>
        <dbReference type="EnsemblMetazoa" id="CJA13421a.1"/>
    </source>
</evidence>
<dbReference type="Gene3D" id="2.60.120.310">
    <property type="entry name" value="Copper type II, ascorbate-dependent monooxygenase, N-terminal domain"/>
    <property type="match status" value="1"/>
</dbReference>
<evidence type="ECO:0000256" key="12">
    <source>
        <dbReference type="ARBA" id="ARBA00082985"/>
    </source>
</evidence>
<evidence type="ECO:0000256" key="6">
    <source>
        <dbReference type="ARBA" id="ARBA00023008"/>
    </source>
</evidence>
<evidence type="ECO:0000256" key="2">
    <source>
        <dbReference type="ARBA" id="ARBA00010676"/>
    </source>
</evidence>
<dbReference type="GO" id="GO:0042421">
    <property type="term" value="P:norepinephrine biosynthetic process"/>
    <property type="evidence" value="ECO:0007669"/>
    <property type="project" value="TreeGrafter"/>
</dbReference>